<evidence type="ECO:0000256" key="5">
    <source>
        <dbReference type="ARBA" id="ARBA00022792"/>
    </source>
</evidence>
<dbReference type="Proteomes" id="UP000314987">
    <property type="component" value="Unassembled WGS sequence"/>
</dbReference>
<keyword evidence="18" id="KW-1185">Reference proteome</keyword>
<dbReference type="AlphaFoldDB" id="A0A4X2LGW8"/>
<dbReference type="Ensembl" id="ENSVURT00010022997.1">
    <property type="protein sequence ID" value="ENSVURP00010020192.1"/>
    <property type="gene ID" value="ENSVURG00010015467.1"/>
</dbReference>
<name>A0A4X2LGW8_VOMUR</name>
<evidence type="ECO:0000256" key="2">
    <source>
        <dbReference type="ARBA" id="ARBA00022448"/>
    </source>
</evidence>
<dbReference type="GeneID" id="114036621"/>
<evidence type="ECO:0000313" key="18">
    <source>
        <dbReference type="Proteomes" id="UP000314987"/>
    </source>
</evidence>
<evidence type="ECO:0000313" key="17">
    <source>
        <dbReference type="Ensembl" id="ENSVURP00010020192.1"/>
    </source>
</evidence>
<evidence type="ECO:0000256" key="4">
    <source>
        <dbReference type="ARBA" id="ARBA00022692"/>
    </source>
</evidence>
<dbReference type="STRING" id="29139.ENSVURP00010020192"/>
<evidence type="ECO:0000256" key="12">
    <source>
        <dbReference type="ARBA" id="ARBA00068589"/>
    </source>
</evidence>
<evidence type="ECO:0000256" key="13">
    <source>
        <dbReference type="ARBA" id="ARBA00075865"/>
    </source>
</evidence>
<dbReference type="PANTHER" id="PTHR15420:SF2">
    <property type="entry name" value="CYTOCHROME B-C1 COMPLEX SUBUNIT 10"/>
    <property type="match status" value="1"/>
</dbReference>
<dbReference type="Pfam" id="PF08997">
    <property type="entry name" value="UCR_6-4kD"/>
    <property type="match status" value="1"/>
</dbReference>
<reference evidence="17" key="3">
    <citation type="submission" date="2025-09" db="UniProtKB">
        <authorList>
            <consortium name="Ensembl"/>
        </authorList>
    </citation>
    <scope>IDENTIFICATION</scope>
</reference>
<comment type="similarity">
    <text evidence="11">Belongs to the UQCR11/QCR10 family.</text>
</comment>
<keyword evidence="4 16" id="KW-0812">Transmembrane</keyword>
<dbReference type="InterPro" id="IPR029027">
    <property type="entry name" value="Single_a-helix_sf"/>
</dbReference>
<dbReference type="OMA" id="LAKNWMP"/>
<sequence>MLNKLLGPRYKELVKYWLPTAGTWGAVGAVGLVWATDWRLILDWVPYINGKFKKDN</sequence>
<keyword evidence="6" id="KW-0249">Electron transport</keyword>
<accession>A0A4X2LGW8</accession>
<evidence type="ECO:0000256" key="10">
    <source>
        <dbReference type="ARBA" id="ARBA00046393"/>
    </source>
</evidence>
<keyword evidence="8" id="KW-0496">Mitochondrion</keyword>
<dbReference type="FunFam" id="1.20.5.220:FF:000004">
    <property type="entry name" value="Cytochrome b-c1 complex subunit 10"/>
    <property type="match status" value="1"/>
</dbReference>
<keyword evidence="9 16" id="KW-0472">Membrane</keyword>
<evidence type="ECO:0000256" key="11">
    <source>
        <dbReference type="ARBA" id="ARBA00061112"/>
    </source>
</evidence>
<dbReference type="InterPro" id="IPR015089">
    <property type="entry name" value="UQCR"/>
</dbReference>
<dbReference type="GO" id="GO:0005743">
    <property type="term" value="C:mitochondrial inner membrane"/>
    <property type="evidence" value="ECO:0007669"/>
    <property type="project" value="UniProtKB-SubCell"/>
</dbReference>
<keyword evidence="5" id="KW-0999">Mitochondrion inner membrane</keyword>
<evidence type="ECO:0000256" key="14">
    <source>
        <dbReference type="ARBA" id="ARBA00076084"/>
    </source>
</evidence>
<evidence type="ECO:0000256" key="15">
    <source>
        <dbReference type="ARBA" id="ARBA00080549"/>
    </source>
</evidence>
<proteinExistence type="inferred from homology"/>
<dbReference type="PANTHER" id="PTHR15420">
    <property type="entry name" value="UBIQUINOL-CYTOCHROME C REDUCTASE COMPLEX 6.4 KD PROTEIN"/>
    <property type="match status" value="1"/>
</dbReference>
<dbReference type="SUPFAM" id="SSF81518">
    <property type="entry name" value="Subunit XI (6.4 kDa protein) of cytochrome bc1 complex (Ubiquinol-cytochrome c reductase)"/>
    <property type="match status" value="1"/>
</dbReference>
<keyword evidence="7 16" id="KW-1133">Transmembrane helix</keyword>
<evidence type="ECO:0000256" key="6">
    <source>
        <dbReference type="ARBA" id="ARBA00022982"/>
    </source>
</evidence>
<organism evidence="17 18">
    <name type="scientific">Vombatus ursinus</name>
    <name type="common">Common wombat</name>
    <dbReference type="NCBI Taxonomy" id="29139"/>
    <lineage>
        <taxon>Eukaryota</taxon>
        <taxon>Metazoa</taxon>
        <taxon>Chordata</taxon>
        <taxon>Craniata</taxon>
        <taxon>Vertebrata</taxon>
        <taxon>Euteleostomi</taxon>
        <taxon>Mammalia</taxon>
        <taxon>Metatheria</taxon>
        <taxon>Diprotodontia</taxon>
        <taxon>Vombatidae</taxon>
        <taxon>Vombatus</taxon>
    </lineage>
</organism>
<protein>
    <recommendedName>
        <fullName evidence="12">Cytochrome b-c1 complex subunit 10</fullName>
    </recommendedName>
    <alternativeName>
        <fullName evidence="13">Complex III subunit 10</fullName>
    </alternativeName>
    <alternativeName>
        <fullName evidence="14">Complex III subunit XI</fullName>
    </alternativeName>
    <alternativeName>
        <fullName evidence="15">Ubiquinol-cytochrome c reductase complex 6.4 kDa protein</fullName>
    </alternativeName>
</protein>
<dbReference type="GeneTree" id="ENSGT00390000018299"/>
<evidence type="ECO:0000256" key="3">
    <source>
        <dbReference type="ARBA" id="ARBA00022660"/>
    </source>
</evidence>
<evidence type="ECO:0000256" key="9">
    <source>
        <dbReference type="ARBA" id="ARBA00023136"/>
    </source>
</evidence>
<dbReference type="GO" id="GO:0006122">
    <property type="term" value="P:mitochondrial electron transport, ubiquinol to cytochrome c"/>
    <property type="evidence" value="ECO:0007669"/>
    <property type="project" value="InterPro"/>
</dbReference>
<keyword evidence="2" id="KW-0813">Transport</keyword>
<comment type="subunit">
    <text evidence="10">Component of the ubiquinol-cytochrome c oxidoreductase (cytochrome b-c1 complex, complex III, CIII), a multisubunit enzyme composed of 11 subunits. The complex is composed of 3 respiratory subunits cytochrome b, cytochrome c1 and Rieske protein UQCRFS1, 2 core protein subunits UQCRC1/QCR1 and UQCRC2/QCR2, and 6 low-molecular weight protein subunits UQCRH/QCR6, UQCRB/QCR7, UQCRQ/QCR8, UQCR10/QCR9, UQCR11/QCR10 and subunit 9, the cleavage product of Rieske protein UQCRFS1. The complex exists as an obligatory dimer and forms supercomplexes (SCs) in the inner mitochondrial membrane with NADH-ubiquinone oxidoreductase (complex I, CI) and cytochrome c oxidase (complex IV, CIV), resulting in different assemblies (supercomplex SCI(1)III(2)IV(1) and megacomplex MCI(2)III(2)IV(2)).</text>
</comment>
<keyword evidence="3" id="KW-0679">Respiratory chain</keyword>
<reference evidence="17" key="2">
    <citation type="submission" date="2025-08" db="UniProtKB">
        <authorList>
            <consortium name="Ensembl"/>
        </authorList>
    </citation>
    <scope>IDENTIFICATION</scope>
</reference>
<gene>
    <name evidence="17" type="primary">LOC114036621</name>
</gene>
<reference evidence="18" key="1">
    <citation type="submission" date="2018-12" db="EMBL/GenBank/DDBJ databases">
        <authorList>
            <person name="Yazar S."/>
        </authorList>
    </citation>
    <scope>NUCLEOTIDE SEQUENCE [LARGE SCALE GENOMIC DNA]</scope>
</reference>
<comment type="subcellular location">
    <subcellularLocation>
        <location evidence="1">Mitochondrion inner membrane</location>
        <topology evidence="1">Single-pass membrane protein</topology>
    </subcellularLocation>
</comment>
<evidence type="ECO:0000256" key="1">
    <source>
        <dbReference type="ARBA" id="ARBA00004434"/>
    </source>
</evidence>
<evidence type="ECO:0000256" key="16">
    <source>
        <dbReference type="SAM" id="Phobius"/>
    </source>
</evidence>
<dbReference type="RefSeq" id="XP_027709022.1">
    <property type="nucleotide sequence ID" value="XM_027853221.1"/>
</dbReference>
<feature type="transmembrane region" description="Helical" evidence="16">
    <location>
        <begin position="16"/>
        <end position="35"/>
    </location>
</feature>
<evidence type="ECO:0000256" key="7">
    <source>
        <dbReference type="ARBA" id="ARBA00022989"/>
    </source>
</evidence>
<dbReference type="Gene3D" id="1.20.5.220">
    <property type="match status" value="1"/>
</dbReference>
<evidence type="ECO:0000256" key="8">
    <source>
        <dbReference type="ARBA" id="ARBA00023128"/>
    </source>
</evidence>